<protein>
    <submittedName>
        <fullName evidence="7">Oxygen-dependent choline dehydrogenase-like protein</fullName>
    </submittedName>
</protein>
<comment type="caution">
    <text evidence="7">The sequence shown here is derived from an EMBL/GenBank/DDBJ whole genome shotgun (WGS) entry which is preliminary data.</text>
</comment>
<dbReference type="STRING" id="857340.A0A086SU66"/>
<dbReference type="InterPro" id="IPR000172">
    <property type="entry name" value="GMC_OxRdtase_N"/>
</dbReference>
<dbReference type="AlphaFoldDB" id="A0A086SU66"/>
<evidence type="ECO:0000259" key="6">
    <source>
        <dbReference type="PROSITE" id="PS00624"/>
    </source>
</evidence>
<accession>A0A086SU66</accession>
<dbReference type="PANTHER" id="PTHR11552:SF123">
    <property type="entry name" value="GMC OXIDOREDUCTASE (AFU_ORTHOLOGUE AFUA_2G01770)-RELATED"/>
    <property type="match status" value="1"/>
</dbReference>
<feature type="active site" description="Proton donor" evidence="2">
    <location>
        <position position="488"/>
    </location>
</feature>
<evidence type="ECO:0000256" key="4">
    <source>
        <dbReference type="RuleBase" id="RU003968"/>
    </source>
</evidence>
<keyword evidence="3 4" id="KW-0274">FAD</keyword>
<feature type="domain" description="Glucose-methanol-choline oxidoreductase N-terminal" evidence="6">
    <location>
        <begin position="259"/>
        <end position="273"/>
    </location>
</feature>
<dbReference type="Pfam" id="PF05199">
    <property type="entry name" value="GMC_oxred_C"/>
    <property type="match status" value="1"/>
</dbReference>
<dbReference type="EMBL" id="JPKY01000179">
    <property type="protein sequence ID" value="KFH40648.1"/>
    <property type="molecule type" value="Genomic_DNA"/>
</dbReference>
<dbReference type="PROSITE" id="PS00623">
    <property type="entry name" value="GMC_OXRED_1"/>
    <property type="match status" value="1"/>
</dbReference>
<dbReference type="PROSITE" id="PS00624">
    <property type="entry name" value="GMC_OXRED_2"/>
    <property type="match status" value="1"/>
</dbReference>
<evidence type="ECO:0000256" key="3">
    <source>
        <dbReference type="PIRSR" id="PIRSR000137-2"/>
    </source>
</evidence>
<dbReference type="GO" id="GO:0050660">
    <property type="term" value="F:flavin adenine dinucleotide binding"/>
    <property type="evidence" value="ECO:0007669"/>
    <property type="project" value="InterPro"/>
</dbReference>
<feature type="binding site" evidence="3">
    <location>
        <position position="224"/>
    </location>
    <ligand>
        <name>FAD</name>
        <dbReference type="ChEBI" id="CHEBI:57692"/>
    </ligand>
</feature>
<feature type="domain" description="Glucose-methanol-choline oxidoreductase N-terminal" evidence="5">
    <location>
        <begin position="84"/>
        <end position="107"/>
    </location>
</feature>
<keyword evidence="4" id="KW-0285">Flavoprotein</keyword>
<dbReference type="InterPro" id="IPR007867">
    <property type="entry name" value="GMC_OxRtase_C"/>
</dbReference>
<evidence type="ECO:0000256" key="2">
    <source>
        <dbReference type="PIRSR" id="PIRSR000137-1"/>
    </source>
</evidence>
<feature type="active site" description="Proton acceptor" evidence="2">
    <location>
        <position position="526"/>
    </location>
</feature>
<proteinExistence type="inferred from homology"/>
<dbReference type="InterPro" id="IPR036188">
    <property type="entry name" value="FAD/NAD-bd_sf"/>
</dbReference>
<sequence length="546" mass="58451">MGSCKIWDYILVGGGLSASVVTHRLIESNPKLNILVVEAGPDASDRPDIVWPNSTNLVGGDFDWAYNTVDQQWLDNRQVDMPAGKALGGGTVINAGGWVRGDKVDYDLWGSIVDDERWTYEGLLPFMKKSETFWDKRINPTQHGLKGPVSIQSVTSTNREFPLRDHVLRSWGELGLSPLEGLDANAGTPLGIGELQENKKDGRRQIASSVYPLHGATVVTDTLVEKILLERKGGKLRAKGIKLANGTDFRGSNVLLAAGAIRSPQLLMLSGVGPADELAKVGVPVLLDQPAVGKNLSDHGLFAHLWNVKDPSAGWAIGSGNPLFEQEQYGWGGPMDFLTTTDVCKEGLAAAIEEDEGVAPDPETHPLLSGPRAFAEHVFMYAGAADGSKVTFILITLLPTARGSVKLASASISDPPLIDPNFLGSAVDRYVAREALKTQLKFATSTEVGRDILDRELGAPGFDQVFTTNSTDEYIDARLRAGLGTSFHPMGSLAMGSVVDTDLRVKGVEGLRVIDASVFPVPITGHLQVAVYALAEQAAEIISKGA</sequence>
<dbReference type="InterPro" id="IPR012132">
    <property type="entry name" value="GMC_OxRdtase"/>
</dbReference>
<keyword evidence="8" id="KW-1185">Reference proteome</keyword>
<evidence type="ECO:0000256" key="1">
    <source>
        <dbReference type="ARBA" id="ARBA00010790"/>
    </source>
</evidence>
<dbReference type="Gene3D" id="3.50.50.60">
    <property type="entry name" value="FAD/NAD(P)-binding domain"/>
    <property type="match status" value="1"/>
</dbReference>
<dbReference type="SUPFAM" id="SSF54373">
    <property type="entry name" value="FAD-linked reductases, C-terminal domain"/>
    <property type="match status" value="1"/>
</dbReference>
<comment type="cofactor">
    <cofactor evidence="3">
        <name>FAD</name>
        <dbReference type="ChEBI" id="CHEBI:57692"/>
    </cofactor>
</comment>
<organism evidence="7 8">
    <name type="scientific">Hapsidospora chrysogenum (strain ATCC 11550 / CBS 779.69 / DSM 880 / IAM 14645 / JCM 23072 / IMI 49137)</name>
    <name type="common">Acremonium chrysogenum</name>
    <dbReference type="NCBI Taxonomy" id="857340"/>
    <lineage>
        <taxon>Eukaryota</taxon>
        <taxon>Fungi</taxon>
        <taxon>Dikarya</taxon>
        <taxon>Ascomycota</taxon>
        <taxon>Pezizomycotina</taxon>
        <taxon>Sordariomycetes</taxon>
        <taxon>Hypocreomycetidae</taxon>
        <taxon>Hypocreales</taxon>
        <taxon>Bionectriaceae</taxon>
        <taxon>Hapsidospora</taxon>
    </lineage>
</organism>
<evidence type="ECO:0000313" key="8">
    <source>
        <dbReference type="Proteomes" id="UP000029964"/>
    </source>
</evidence>
<evidence type="ECO:0000313" key="7">
    <source>
        <dbReference type="EMBL" id="KFH40648.1"/>
    </source>
</evidence>
<name>A0A086SU66_HAPC1</name>
<dbReference type="SUPFAM" id="SSF51905">
    <property type="entry name" value="FAD/NAD(P)-binding domain"/>
    <property type="match status" value="1"/>
</dbReference>
<dbReference type="Proteomes" id="UP000029964">
    <property type="component" value="Unassembled WGS sequence"/>
</dbReference>
<dbReference type="Gene3D" id="3.30.560.10">
    <property type="entry name" value="Glucose Oxidase, domain 3"/>
    <property type="match status" value="1"/>
</dbReference>
<comment type="similarity">
    <text evidence="1 4">Belongs to the GMC oxidoreductase family.</text>
</comment>
<dbReference type="PANTHER" id="PTHR11552">
    <property type="entry name" value="GLUCOSE-METHANOL-CHOLINE GMC OXIDOREDUCTASE"/>
    <property type="match status" value="1"/>
</dbReference>
<dbReference type="OrthoDB" id="269227at2759"/>
<dbReference type="GO" id="GO:0016614">
    <property type="term" value="F:oxidoreductase activity, acting on CH-OH group of donors"/>
    <property type="evidence" value="ECO:0007669"/>
    <property type="project" value="InterPro"/>
</dbReference>
<reference evidence="8" key="1">
    <citation type="journal article" date="2014" name="Genome Announc.">
        <title>Genome sequence and annotation of Acremonium chrysogenum, producer of the beta-lactam antibiotic cephalosporin C.</title>
        <authorList>
            <person name="Terfehr D."/>
            <person name="Dahlmann T.A."/>
            <person name="Specht T."/>
            <person name="Zadra I."/>
            <person name="Kuernsteiner H."/>
            <person name="Kueck U."/>
        </authorList>
    </citation>
    <scope>NUCLEOTIDE SEQUENCE [LARGE SCALE GENOMIC DNA]</scope>
    <source>
        <strain evidence="8">ATCC 11550 / CBS 779.69 / DSM 880 / IAM 14645 / JCM 23072 / IMI 49137</strain>
    </source>
</reference>
<evidence type="ECO:0000259" key="5">
    <source>
        <dbReference type="PROSITE" id="PS00623"/>
    </source>
</evidence>
<gene>
    <name evidence="7" type="ORF">ACRE_086530</name>
</gene>
<dbReference type="PIRSF" id="PIRSF000137">
    <property type="entry name" value="Alcohol_oxidase"/>
    <property type="match status" value="1"/>
</dbReference>
<dbReference type="Pfam" id="PF00732">
    <property type="entry name" value="GMC_oxred_N"/>
    <property type="match status" value="1"/>
</dbReference>
<dbReference type="HOGENOM" id="CLU_002865_6_3_1"/>